<sequence>MDSKYYKHWHLATNELEYKVTELEWSIIRCHEAFSRWLEAASAIVVEGDLKISEYLILQVIGMLDRPRNGVTIARMLNRDDVANVQYSLRKLESYNLITKIKENGSKVHAFEVSEKGKKACDEFSVIRRELLIEGIKGLESLNEKLGGATQFLSFLTGVYEEVSRSSASLSHNSTKLP</sequence>
<keyword evidence="2" id="KW-0238">DNA-binding</keyword>
<dbReference type="RefSeq" id="WP_273619415.1">
    <property type="nucleotide sequence ID" value="NZ_CP117418.1"/>
</dbReference>
<dbReference type="InterPro" id="IPR000835">
    <property type="entry name" value="HTH_MarR-typ"/>
</dbReference>
<dbReference type="InterPro" id="IPR036390">
    <property type="entry name" value="WH_DNA-bd_sf"/>
</dbReference>
<dbReference type="Proteomes" id="UP001218231">
    <property type="component" value="Plasmid unnamed1"/>
</dbReference>
<dbReference type="Pfam" id="PF13463">
    <property type="entry name" value="HTH_27"/>
    <property type="match status" value="1"/>
</dbReference>
<evidence type="ECO:0000259" key="1">
    <source>
        <dbReference type="Pfam" id="PF13463"/>
    </source>
</evidence>
<dbReference type="InterPro" id="IPR036388">
    <property type="entry name" value="WH-like_DNA-bd_sf"/>
</dbReference>
<dbReference type="Gene3D" id="1.10.10.10">
    <property type="entry name" value="Winged helix-like DNA-binding domain superfamily/Winged helix DNA-binding domain"/>
    <property type="match status" value="1"/>
</dbReference>
<dbReference type="EMBL" id="CP117418">
    <property type="protein sequence ID" value="WCT79131.1"/>
    <property type="molecule type" value="Genomic_DNA"/>
</dbReference>
<dbReference type="GO" id="GO:0003677">
    <property type="term" value="F:DNA binding"/>
    <property type="evidence" value="ECO:0007669"/>
    <property type="project" value="UniProtKB-KW"/>
</dbReference>
<feature type="domain" description="HTH marR-type" evidence="1">
    <location>
        <begin position="51"/>
        <end position="117"/>
    </location>
</feature>
<geneLocation type="plasmid" evidence="2 3">
    <name>unnamed1</name>
</geneLocation>
<evidence type="ECO:0000313" key="2">
    <source>
        <dbReference type="EMBL" id="WCT79131.1"/>
    </source>
</evidence>
<keyword evidence="3" id="KW-1185">Reference proteome</keyword>
<dbReference type="SUPFAM" id="SSF46785">
    <property type="entry name" value="Winged helix' DNA-binding domain"/>
    <property type="match status" value="1"/>
</dbReference>
<reference evidence="2 3" key="1">
    <citation type="submission" date="2023-02" db="EMBL/GenBank/DDBJ databases">
        <title>Genome sequence of Novosphingobium humi KACC 19094.</title>
        <authorList>
            <person name="Kim S."/>
            <person name="Heo J."/>
            <person name="Kwon S.-W."/>
        </authorList>
    </citation>
    <scope>NUCLEOTIDE SEQUENCE [LARGE SCALE GENOMIC DNA]</scope>
    <source>
        <strain evidence="2 3">KACC 19094</strain>
        <plasmid evidence="2 3">unnamed1</plasmid>
    </source>
</reference>
<name>A0ABY7U1E6_9SPHN</name>
<protein>
    <submittedName>
        <fullName evidence="2">Winged helix DNA-binding protein</fullName>
    </submittedName>
</protein>
<proteinExistence type="predicted"/>
<accession>A0ABY7U1E6</accession>
<keyword evidence="2" id="KW-0614">Plasmid</keyword>
<gene>
    <name evidence="2" type="ORF">PQ457_19155</name>
</gene>
<evidence type="ECO:0000313" key="3">
    <source>
        <dbReference type="Proteomes" id="UP001218231"/>
    </source>
</evidence>
<organism evidence="2 3">
    <name type="scientific">Novosphingobium humi</name>
    <dbReference type="NCBI Taxonomy" id="2282397"/>
    <lineage>
        <taxon>Bacteria</taxon>
        <taxon>Pseudomonadati</taxon>
        <taxon>Pseudomonadota</taxon>
        <taxon>Alphaproteobacteria</taxon>
        <taxon>Sphingomonadales</taxon>
        <taxon>Sphingomonadaceae</taxon>
        <taxon>Novosphingobium</taxon>
    </lineage>
</organism>